<feature type="region of interest" description="Disordered" evidence="10">
    <location>
        <begin position="350"/>
        <end position="412"/>
    </location>
</feature>
<dbReference type="InterPro" id="IPR014001">
    <property type="entry name" value="Helicase_ATP-bd"/>
</dbReference>
<evidence type="ECO:0000256" key="2">
    <source>
        <dbReference type="ARBA" id="ARBA00012552"/>
    </source>
</evidence>
<dbReference type="Pfam" id="PF00270">
    <property type="entry name" value="DEAD"/>
    <property type="match status" value="1"/>
</dbReference>
<dbReference type="GO" id="GO:0016787">
    <property type="term" value="F:hydrolase activity"/>
    <property type="evidence" value="ECO:0007669"/>
    <property type="project" value="UniProtKB-KW"/>
</dbReference>
<dbReference type="PANTHER" id="PTHR47959">
    <property type="entry name" value="ATP-DEPENDENT RNA HELICASE RHLE-RELATED"/>
    <property type="match status" value="1"/>
</dbReference>
<dbReference type="FunFam" id="3.40.50.300:FF:000681">
    <property type="entry name" value="probable ATP-dependent RNA helicase DDX47"/>
    <property type="match status" value="1"/>
</dbReference>
<keyword evidence="8" id="KW-0539">Nucleus</keyword>
<evidence type="ECO:0000256" key="1">
    <source>
        <dbReference type="ARBA" id="ARBA00004123"/>
    </source>
</evidence>
<dbReference type="Proteomes" id="UP000005239">
    <property type="component" value="Unassembled WGS sequence"/>
</dbReference>
<dbReference type="Gene3D" id="3.40.50.300">
    <property type="entry name" value="P-loop containing nucleotide triphosphate hydrolases"/>
    <property type="match status" value="2"/>
</dbReference>
<dbReference type="GO" id="GO:0005524">
    <property type="term" value="F:ATP binding"/>
    <property type="evidence" value="ECO:0007669"/>
    <property type="project" value="UniProtKB-KW"/>
</dbReference>
<evidence type="ECO:0000256" key="6">
    <source>
        <dbReference type="ARBA" id="ARBA00022840"/>
    </source>
</evidence>
<dbReference type="SUPFAM" id="SSF48726">
    <property type="entry name" value="Immunoglobulin"/>
    <property type="match status" value="2"/>
</dbReference>
<organism evidence="11 12">
    <name type="scientific">Pristionchus pacificus</name>
    <name type="common">Parasitic nematode worm</name>
    <dbReference type="NCBI Taxonomy" id="54126"/>
    <lineage>
        <taxon>Eukaryota</taxon>
        <taxon>Metazoa</taxon>
        <taxon>Ecdysozoa</taxon>
        <taxon>Nematoda</taxon>
        <taxon>Chromadorea</taxon>
        <taxon>Rhabditida</taxon>
        <taxon>Rhabditina</taxon>
        <taxon>Diplogasteromorpha</taxon>
        <taxon>Diplogasteroidea</taxon>
        <taxon>Neodiplogasteridae</taxon>
        <taxon>Pristionchus</taxon>
    </lineage>
</organism>
<dbReference type="EC" id="3.6.4.13" evidence="2"/>
<dbReference type="Pfam" id="PF07679">
    <property type="entry name" value="I-set"/>
    <property type="match status" value="1"/>
</dbReference>
<evidence type="ECO:0000313" key="12">
    <source>
        <dbReference type="Proteomes" id="UP000005239"/>
    </source>
</evidence>
<keyword evidence="4" id="KW-0378">Hydrolase</keyword>
<dbReference type="PROSITE" id="PS00039">
    <property type="entry name" value="DEAD_ATP_HELICASE"/>
    <property type="match status" value="1"/>
</dbReference>
<sequence>MTHYNGRRMTLENIMVFKQVSTDSLRFLDPPSLRQNVDGSIEIETVFESQALPDIQWKFGSSEDIIASQLNGAEGRLKTTFVRRNDETCSSTLRIEGAGDGDAGMYKCDISSDAACITALIEVKKDFFKRPFFIQKTGFHLRDNGRIVIMDFRVRSPKKITANWSQDGLALPKSRTVNFVHRKENADTYYGALILCRDSASEAAQSTSVYECRIKNEHGEIVASYGQEQSSGLPHITRPLSGRHMVKDHVHIALFDVGFASASEPTVTWWNIRGKPLAESGRVKVQVLKESDDGIYTARMQLANWGERDAGRYTCMIENECGKTAADVVFREVDHVGHLMSRLFSPAVERRGSSPSLKMSDSSSDEDDMQKQLAEQQRRKKLKMKKDAGTPLTKEEEKADAEPEEEEEDHRSFADLGVCESLVEACTALGWKEPSKIQKAALPAALKGKDVIGLAETGSGKTGAFALPILQSLLERPQKLFALVLTPTRELAFQIAQQFEALGTSIGVMTAVIVGGVDMVTQAMALAKRPHIIVATPGRLVDHLENTRGFNLKALKFLVMDEADRILNMDFEAELDKILKVVPRDRNTYLFSATMTKKVAKLERASLKDPARVEVNTRYKTVDKLKQNYLFIPHKYKEAYLVYMLNELFGSSVIVFTATCAAAMKTAMLLRQLGMQAVPLHGQMSQQKRLGSLNKFKSKARNILVCTDVASRGLDIPHVDAVMNYDVPAQSKDYVHRVGRTARAGRAGLAVTYVTQYDVEQYQKIEAHIGKKLEEYPTVESDVMLLVERVAEAGRMAKDELKEMEDKKKFGKKRGHDDDDDMEENQGGMRKKKKMGKGKGGKMQIKNRIK</sequence>
<dbReference type="InterPro" id="IPR001650">
    <property type="entry name" value="Helicase_C-like"/>
</dbReference>
<keyword evidence="3" id="KW-0547">Nucleotide-binding</keyword>
<dbReference type="AlphaFoldDB" id="A0A2A6B591"/>
<evidence type="ECO:0000313" key="11">
    <source>
        <dbReference type="EnsemblMetazoa" id="PPA13215.1"/>
    </source>
</evidence>
<feature type="compositionally biased region" description="Low complexity" evidence="10">
    <location>
        <begin position="353"/>
        <end position="362"/>
    </location>
</feature>
<dbReference type="GO" id="GO:0006364">
    <property type="term" value="P:rRNA processing"/>
    <property type="evidence" value="ECO:0000318"/>
    <property type="project" value="GO_Central"/>
</dbReference>
<dbReference type="InterPro" id="IPR000629">
    <property type="entry name" value="RNA-helicase_DEAD-box_CS"/>
</dbReference>
<dbReference type="PROSITE" id="PS51194">
    <property type="entry name" value="HELICASE_CTER"/>
    <property type="match status" value="1"/>
</dbReference>
<evidence type="ECO:0000256" key="9">
    <source>
        <dbReference type="ARBA" id="ARBA00024350"/>
    </source>
</evidence>
<dbReference type="InterPro" id="IPR036179">
    <property type="entry name" value="Ig-like_dom_sf"/>
</dbReference>
<evidence type="ECO:0000256" key="10">
    <source>
        <dbReference type="SAM" id="MobiDB-lite"/>
    </source>
</evidence>
<dbReference type="InterPro" id="IPR044765">
    <property type="entry name" value="DDX47/Rrp3_DEADc"/>
</dbReference>
<comment type="subcellular location">
    <subcellularLocation>
        <location evidence="1">Nucleus</location>
    </subcellularLocation>
</comment>
<accession>A0A2A6B591</accession>
<keyword evidence="5" id="KW-0347">Helicase</keyword>
<evidence type="ECO:0000256" key="4">
    <source>
        <dbReference type="ARBA" id="ARBA00022801"/>
    </source>
</evidence>
<gene>
    <name evidence="11" type="primary">WBGene00102769</name>
</gene>
<dbReference type="PROSITE" id="PS51192">
    <property type="entry name" value="HELICASE_ATP_BIND_1"/>
    <property type="match status" value="1"/>
</dbReference>
<keyword evidence="12" id="KW-1185">Reference proteome</keyword>
<dbReference type="InterPro" id="IPR050079">
    <property type="entry name" value="DEAD_box_RNA_helicase"/>
</dbReference>
<dbReference type="Pfam" id="PF00271">
    <property type="entry name" value="Helicase_C"/>
    <property type="match status" value="1"/>
</dbReference>
<feature type="compositionally biased region" description="Basic residues" evidence="10">
    <location>
        <begin position="829"/>
        <end position="850"/>
    </location>
</feature>
<reference evidence="11" key="2">
    <citation type="submission" date="2022-06" db="UniProtKB">
        <authorList>
            <consortium name="EnsemblMetazoa"/>
        </authorList>
    </citation>
    <scope>IDENTIFICATION</scope>
    <source>
        <strain evidence="11">PS312</strain>
    </source>
</reference>
<dbReference type="EnsemblMetazoa" id="PPA13215.1">
    <property type="protein sequence ID" value="PPA13215.1"/>
    <property type="gene ID" value="WBGene00102769"/>
</dbReference>
<accession>A0A8R1UBQ2</accession>
<dbReference type="CDD" id="cd17954">
    <property type="entry name" value="DEADc_DDX47"/>
    <property type="match status" value="1"/>
</dbReference>
<keyword evidence="7" id="KW-0694">RNA-binding</keyword>
<reference evidence="12" key="1">
    <citation type="journal article" date="2008" name="Nat. Genet.">
        <title>The Pristionchus pacificus genome provides a unique perspective on nematode lifestyle and parasitism.</title>
        <authorList>
            <person name="Dieterich C."/>
            <person name="Clifton S.W."/>
            <person name="Schuster L.N."/>
            <person name="Chinwalla A."/>
            <person name="Delehaunty K."/>
            <person name="Dinkelacker I."/>
            <person name="Fulton L."/>
            <person name="Fulton R."/>
            <person name="Godfrey J."/>
            <person name="Minx P."/>
            <person name="Mitreva M."/>
            <person name="Roeseler W."/>
            <person name="Tian H."/>
            <person name="Witte H."/>
            <person name="Yang S.P."/>
            <person name="Wilson R.K."/>
            <person name="Sommer R.J."/>
        </authorList>
    </citation>
    <scope>NUCLEOTIDE SEQUENCE [LARGE SCALE GENOMIC DNA]</scope>
    <source>
        <strain evidence="12">PS312</strain>
    </source>
</reference>
<evidence type="ECO:0000256" key="5">
    <source>
        <dbReference type="ARBA" id="ARBA00022806"/>
    </source>
</evidence>
<dbReference type="SUPFAM" id="SSF52540">
    <property type="entry name" value="P-loop containing nucleoside triphosphate hydrolases"/>
    <property type="match status" value="1"/>
</dbReference>
<dbReference type="GO" id="GO:0003723">
    <property type="term" value="F:RNA binding"/>
    <property type="evidence" value="ECO:0007669"/>
    <property type="project" value="UniProtKB-KW"/>
</dbReference>
<dbReference type="SMART" id="SM00490">
    <property type="entry name" value="HELICc"/>
    <property type="match status" value="1"/>
</dbReference>
<dbReference type="InterPro" id="IPR027417">
    <property type="entry name" value="P-loop_NTPase"/>
</dbReference>
<protein>
    <recommendedName>
        <fullName evidence="2">RNA helicase</fullName>
        <ecNumber evidence="2">3.6.4.13</ecNumber>
    </recommendedName>
</protein>
<dbReference type="Gene3D" id="2.60.40.10">
    <property type="entry name" value="Immunoglobulins"/>
    <property type="match status" value="2"/>
</dbReference>
<dbReference type="SMART" id="SM00487">
    <property type="entry name" value="DEXDc"/>
    <property type="match status" value="1"/>
</dbReference>
<dbReference type="GO" id="GO:0005634">
    <property type="term" value="C:nucleus"/>
    <property type="evidence" value="ECO:0000318"/>
    <property type="project" value="GO_Central"/>
</dbReference>
<name>A0A2A6B591_PRIPA</name>
<dbReference type="InterPro" id="IPR011545">
    <property type="entry name" value="DEAD/DEAH_box_helicase_dom"/>
</dbReference>
<dbReference type="PANTHER" id="PTHR47959:SF20">
    <property type="entry name" value="RNA HELICASE"/>
    <property type="match status" value="1"/>
</dbReference>
<dbReference type="GO" id="GO:0003724">
    <property type="term" value="F:RNA helicase activity"/>
    <property type="evidence" value="ECO:0007669"/>
    <property type="project" value="UniProtKB-EC"/>
</dbReference>
<dbReference type="InterPro" id="IPR013783">
    <property type="entry name" value="Ig-like_fold"/>
</dbReference>
<comment type="similarity">
    <text evidence="9">Belongs to the DEAD box helicase family. DDX47/RRP3 subfamily.</text>
</comment>
<dbReference type="InterPro" id="IPR013098">
    <property type="entry name" value="Ig_I-set"/>
</dbReference>
<feature type="compositionally biased region" description="Basic and acidic residues" evidence="10">
    <location>
        <begin position="385"/>
        <end position="401"/>
    </location>
</feature>
<keyword evidence="6" id="KW-0067">ATP-binding</keyword>
<feature type="region of interest" description="Disordered" evidence="10">
    <location>
        <begin position="800"/>
        <end position="850"/>
    </location>
</feature>
<dbReference type="CDD" id="cd18787">
    <property type="entry name" value="SF2_C_DEAD"/>
    <property type="match status" value="1"/>
</dbReference>
<evidence type="ECO:0000256" key="3">
    <source>
        <dbReference type="ARBA" id="ARBA00022741"/>
    </source>
</evidence>
<proteinExistence type="inferred from homology"/>
<evidence type="ECO:0000256" key="7">
    <source>
        <dbReference type="ARBA" id="ARBA00022884"/>
    </source>
</evidence>
<evidence type="ECO:0000256" key="8">
    <source>
        <dbReference type="ARBA" id="ARBA00023242"/>
    </source>
</evidence>
<dbReference type="InterPro" id="IPR014014">
    <property type="entry name" value="RNA_helicase_DEAD_Q_motif"/>
</dbReference>
<dbReference type="GO" id="GO:0043186">
    <property type="term" value="C:P granule"/>
    <property type="evidence" value="ECO:0007669"/>
    <property type="project" value="UniProtKB-ARBA"/>
</dbReference>
<dbReference type="PROSITE" id="PS51195">
    <property type="entry name" value="Q_MOTIF"/>
    <property type="match status" value="1"/>
</dbReference>